<name>A0A284QM06_ARMOS</name>
<evidence type="ECO:0000313" key="2">
    <source>
        <dbReference type="Proteomes" id="UP000219338"/>
    </source>
</evidence>
<keyword evidence="2" id="KW-1185">Reference proteome</keyword>
<dbReference type="EMBL" id="FUEG01000001">
    <property type="protein sequence ID" value="SJK97481.1"/>
    <property type="molecule type" value="Genomic_DNA"/>
</dbReference>
<accession>A0A284QM06</accession>
<gene>
    <name evidence="1" type="ORF">ARMOST_00733</name>
</gene>
<reference evidence="2" key="1">
    <citation type="journal article" date="2017" name="Nat. Ecol. Evol.">
        <title>Genome expansion and lineage-specific genetic innovations in the forest pathogenic fungi Armillaria.</title>
        <authorList>
            <person name="Sipos G."/>
            <person name="Prasanna A.N."/>
            <person name="Walter M.C."/>
            <person name="O'Connor E."/>
            <person name="Balint B."/>
            <person name="Krizsan K."/>
            <person name="Kiss B."/>
            <person name="Hess J."/>
            <person name="Varga T."/>
            <person name="Slot J."/>
            <person name="Riley R."/>
            <person name="Boka B."/>
            <person name="Rigling D."/>
            <person name="Barry K."/>
            <person name="Lee J."/>
            <person name="Mihaltcheva S."/>
            <person name="LaButti K."/>
            <person name="Lipzen A."/>
            <person name="Waldron R."/>
            <person name="Moloney N.M."/>
            <person name="Sperisen C."/>
            <person name="Kredics L."/>
            <person name="Vagvoelgyi C."/>
            <person name="Patrignani A."/>
            <person name="Fitzpatrick D."/>
            <person name="Nagy I."/>
            <person name="Doyle S."/>
            <person name="Anderson J.B."/>
            <person name="Grigoriev I.V."/>
            <person name="Gueldener U."/>
            <person name="Muensterkoetter M."/>
            <person name="Nagy L.G."/>
        </authorList>
    </citation>
    <scope>NUCLEOTIDE SEQUENCE [LARGE SCALE GENOMIC DNA]</scope>
    <source>
        <strain evidence="2">C18/9</strain>
    </source>
</reference>
<dbReference type="Proteomes" id="UP000219338">
    <property type="component" value="Unassembled WGS sequence"/>
</dbReference>
<protein>
    <submittedName>
        <fullName evidence="1">Uncharacterized protein</fullName>
    </submittedName>
</protein>
<proteinExistence type="predicted"/>
<sequence>MAYIGHSLEPAIVVPTASLKSAIRGATWSMDMYGGVHPLPSIPQLK</sequence>
<dbReference type="AlphaFoldDB" id="A0A284QM06"/>
<organism evidence="1 2">
    <name type="scientific">Armillaria ostoyae</name>
    <name type="common">Armillaria root rot fungus</name>
    <dbReference type="NCBI Taxonomy" id="47428"/>
    <lineage>
        <taxon>Eukaryota</taxon>
        <taxon>Fungi</taxon>
        <taxon>Dikarya</taxon>
        <taxon>Basidiomycota</taxon>
        <taxon>Agaricomycotina</taxon>
        <taxon>Agaricomycetes</taxon>
        <taxon>Agaricomycetidae</taxon>
        <taxon>Agaricales</taxon>
        <taxon>Marasmiineae</taxon>
        <taxon>Physalacriaceae</taxon>
        <taxon>Armillaria</taxon>
    </lineage>
</organism>
<evidence type="ECO:0000313" key="1">
    <source>
        <dbReference type="EMBL" id="SJK97481.1"/>
    </source>
</evidence>